<organism evidence="1 2">
    <name type="scientific">Paenibacillus artemisiicola</name>
    <dbReference type="NCBI Taxonomy" id="1172618"/>
    <lineage>
        <taxon>Bacteria</taxon>
        <taxon>Bacillati</taxon>
        <taxon>Bacillota</taxon>
        <taxon>Bacilli</taxon>
        <taxon>Bacillales</taxon>
        <taxon>Paenibacillaceae</taxon>
        <taxon>Paenibacillus</taxon>
    </lineage>
</organism>
<dbReference type="EMBL" id="JAGGDJ010000005">
    <property type="protein sequence ID" value="MBO7744600.1"/>
    <property type="molecule type" value="Genomic_DNA"/>
</dbReference>
<proteinExistence type="predicted"/>
<dbReference type="Proteomes" id="UP000670947">
    <property type="component" value="Unassembled WGS sequence"/>
</dbReference>
<evidence type="ECO:0000313" key="1">
    <source>
        <dbReference type="EMBL" id="MBO7744600.1"/>
    </source>
</evidence>
<protein>
    <submittedName>
        <fullName evidence="1">Uncharacterized protein</fullName>
    </submittedName>
</protein>
<evidence type="ECO:0000313" key="2">
    <source>
        <dbReference type="Proteomes" id="UP000670947"/>
    </source>
</evidence>
<accession>A0ABS3W8F8</accession>
<reference evidence="1 2" key="1">
    <citation type="submission" date="2021-03" db="EMBL/GenBank/DDBJ databases">
        <title>Paenibacillus artemisicola MWE-103 whole genome sequence.</title>
        <authorList>
            <person name="Ham Y.J."/>
        </authorList>
    </citation>
    <scope>NUCLEOTIDE SEQUENCE [LARGE SCALE GENOMIC DNA]</scope>
    <source>
        <strain evidence="1 2">MWE-103</strain>
    </source>
</reference>
<keyword evidence="2" id="KW-1185">Reference proteome</keyword>
<sequence>MNTQLKIPHGDEKVTVELTRKELMSLAGIKFHDNHKVEVSARKKLHDILESQESAPSQLLN</sequence>
<name>A0ABS3W8F8_9BACL</name>
<dbReference type="RefSeq" id="WP_090641256.1">
    <property type="nucleotide sequence ID" value="NZ_JAGGDJ010000005.1"/>
</dbReference>
<gene>
    <name evidence="1" type="ORF">I8J29_10355</name>
</gene>
<comment type="caution">
    <text evidence="1">The sequence shown here is derived from an EMBL/GenBank/DDBJ whole genome shotgun (WGS) entry which is preliminary data.</text>
</comment>